<reference evidence="3 4" key="1">
    <citation type="submission" date="2009-11" db="EMBL/GenBank/DDBJ databases">
        <title>Annotation of Allomyces macrogynus ATCC 38327.</title>
        <authorList>
            <consortium name="The Broad Institute Genome Sequencing Platform"/>
            <person name="Russ C."/>
            <person name="Cuomo C."/>
            <person name="Burger G."/>
            <person name="Gray M.W."/>
            <person name="Holland P.W.H."/>
            <person name="King N."/>
            <person name="Lang F.B.F."/>
            <person name="Roger A.J."/>
            <person name="Ruiz-Trillo I."/>
            <person name="Young S.K."/>
            <person name="Zeng Q."/>
            <person name="Gargeya S."/>
            <person name="Fitzgerald M."/>
            <person name="Haas B."/>
            <person name="Abouelleil A."/>
            <person name="Alvarado L."/>
            <person name="Arachchi H.M."/>
            <person name="Berlin A."/>
            <person name="Chapman S.B."/>
            <person name="Gearin G."/>
            <person name="Goldberg J."/>
            <person name="Griggs A."/>
            <person name="Gujja S."/>
            <person name="Hansen M."/>
            <person name="Heiman D."/>
            <person name="Howarth C."/>
            <person name="Larimer J."/>
            <person name="Lui A."/>
            <person name="MacDonald P.J.P."/>
            <person name="McCowen C."/>
            <person name="Montmayeur A."/>
            <person name="Murphy C."/>
            <person name="Neiman D."/>
            <person name="Pearson M."/>
            <person name="Priest M."/>
            <person name="Roberts A."/>
            <person name="Saif S."/>
            <person name="Shea T."/>
            <person name="Sisk P."/>
            <person name="Stolte C."/>
            <person name="Sykes S."/>
            <person name="Wortman J."/>
            <person name="Nusbaum C."/>
            <person name="Birren B."/>
        </authorList>
    </citation>
    <scope>NUCLEOTIDE SEQUENCE [LARGE SCALE GENOMIC DNA]</scope>
    <source>
        <strain evidence="3 4">ATCC 38327</strain>
    </source>
</reference>
<feature type="region of interest" description="Disordered" evidence="1">
    <location>
        <begin position="1"/>
        <end position="49"/>
    </location>
</feature>
<feature type="transmembrane region" description="Helical" evidence="2">
    <location>
        <begin position="339"/>
        <end position="357"/>
    </location>
</feature>
<feature type="compositionally biased region" description="Basic and acidic residues" evidence="1">
    <location>
        <begin position="1"/>
        <end position="21"/>
    </location>
</feature>
<reference evidence="4" key="2">
    <citation type="submission" date="2009-11" db="EMBL/GenBank/DDBJ databases">
        <title>The Genome Sequence of Allomyces macrogynus strain ATCC 38327.</title>
        <authorList>
            <consortium name="The Broad Institute Genome Sequencing Platform"/>
            <person name="Russ C."/>
            <person name="Cuomo C."/>
            <person name="Shea T."/>
            <person name="Young S.K."/>
            <person name="Zeng Q."/>
            <person name="Koehrsen M."/>
            <person name="Haas B."/>
            <person name="Borodovsky M."/>
            <person name="Guigo R."/>
            <person name="Alvarado L."/>
            <person name="Berlin A."/>
            <person name="Borenstein D."/>
            <person name="Chen Z."/>
            <person name="Engels R."/>
            <person name="Freedman E."/>
            <person name="Gellesch M."/>
            <person name="Goldberg J."/>
            <person name="Griggs A."/>
            <person name="Gujja S."/>
            <person name="Heiman D."/>
            <person name="Hepburn T."/>
            <person name="Howarth C."/>
            <person name="Jen D."/>
            <person name="Larson L."/>
            <person name="Lewis B."/>
            <person name="Mehta T."/>
            <person name="Park D."/>
            <person name="Pearson M."/>
            <person name="Roberts A."/>
            <person name="Saif S."/>
            <person name="Shenoy N."/>
            <person name="Sisk P."/>
            <person name="Stolte C."/>
            <person name="Sykes S."/>
            <person name="Walk T."/>
            <person name="White J."/>
            <person name="Yandava C."/>
            <person name="Burger G."/>
            <person name="Gray M.W."/>
            <person name="Holland P.W.H."/>
            <person name="King N."/>
            <person name="Lang F.B.F."/>
            <person name="Roger A.J."/>
            <person name="Ruiz-Trillo I."/>
            <person name="Lander E."/>
            <person name="Nusbaum C."/>
        </authorList>
    </citation>
    <scope>NUCLEOTIDE SEQUENCE [LARGE SCALE GENOMIC DNA]</scope>
    <source>
        <strain evidence="4">ATCC 38327</strain>
    </source>
</reference>
<keyword evidence="2" id="KW-0472">Membrane</keyword>
<dbReference type="AlphaFoldDB" id="A0A0L0RXU4"/>
<dbReference type="Proteomes" id="UP000054350">
    <property type="component" value="Unassembled WGS sequence"/>
</dbReference>
<dbReference type="VEuPathDB" id="FungiDB:AMAG_01126"/>
<keyword evidence="2" id="KW-0812">Transmembrane</keyword>
<proteinExistence type="predicted"/>
<feature type="transmembrane region" description="Helical" evidence="2">
    <location>
        <begin position="391"/>
        <end position="411"/>
    </location>
</feature>
<feature type="region of interest" description="Disordered" evidence="1">
    <location>
        <begin position="125"/>
        <end position="154"/>
    </location>
</feature>
<organism evidence="3 4">
    <name type="scientific">Allomyces macrogynus (strain ATCC 38327)</name>
    <name type="common">Allomyces javanicus var. macrogynus</name>
    <dbReference type="NCBI Taxonomy" id="578462"/>
    <lineage>
        <taxon>Eukaryota</taxon>
        <taxon>Fungi</taxon>
        <taxon>Fungi incertae sedis</taxon>
        <taxon>Blastocladiomycota</taxon>
        <taxon>Blastocladiomycetes</taxon>
        <taxon>Blastocladiales</taxon>
        <taxon>Blastocladiaceae</taxon>
        <taxon>Allomyces</taxon>
    </lineage>
</organism>
<protein>
    <submittedName>
        <fullName evidence="3">Uncharacterized protein</fullName>
    </submittedName>
</protein>
<feature type="compositionally biased region" description="Polar residues" evidence="1">
    <location>
        <begin position="278"/>
        <end position="295"/>
    </location>
</feature>
<sequence>METPFEWKKRCPVDPTTRPHGDTLQISPHSRYQAGATSHSTLGNRGSNWRLQPSPHPCLLSHRRWEAINDLPMDDFNKVADCVPLVDEGRPTQTCSTMSTTSANSSAAALVSAVELLEKRRNDLDSVATAPTSSENPTLTPAPALPDTLRPGHVATRPISSDLSCPARANIMNAIAAAAAVAGASTASAPAQPVPAARPNDVDNGDQAQVDSVNNIPDLEITEPANSAPSASYIHTPPSSVHSWQASASTTRARSIHSFLTVDEARTISGGGDITPAAPSTRNSTTQSELPSYSDASPKPPGYIALELEEAQERVDSREAPHWALCCGTIAKLRTLRRVAFVYTAISLAYSVAFIFYETAALFDSTGRLRVDGPILDERYKSPERDLFPTLHLILCSMWFPATFLGGYALFKNLELPFHISSYMLFLLAGTECVLTAVDFMRFRDASAAAHAATSPIVLPVLIVRGAMLPVHIIGLWIVYWTSRLWTPLGVEMRRLRQEHETRARTEAVRAAQEAELLARETEVVTASSAAAAAAAAAAVGTVNTAAEARASTVPSS</sequence>
<feature type="compositionally biased region" description="Polar residues" evidence="1">
    <location>
        <begin position="24"/>
        <end position="49"/>
    </location>
</feature>
<evidence type="ECO:0000313" key="3">
    <source>
        <dbReference type="EMBL" id="KNE55212.1"/>
    </source>
</evidence>
<evidence type="ECO:0000313" key="4">
    <source>
        <dbReference type="Proteomes" id="UP000054350"/>
    </source>
</evidence>
<evidence type="ECO:0000256" key="1">
    <source>
        <dbReference type="SAM" id="MobiDB-lite"/>
    </source>
</evidence>
<feature type="transmembrane region" description="Helical" evidence="2">
    <location>
        <begin position="463"/>
        <end position="487"/>
    </location>
</feature>
<keyword evidence="4" id="KW-1185">Reference proteome</keyword>
<evidence type="ECO:0000256" key="2">
    <source>
        <dbReference type="SAM" id="Phobius"/>
    </source>
</evidence>
<keyword evidence="2" id="KW-1133">Transmembrane helix</keyword>
<name>A0A0L0RXU4_ALLM3</name>
<dbReference type="EMBL" id="GG745329">
    <property type="protein sequence ID" value="KNE55212.1"/>
    <property type="molecule type" value="Genomic_DNA"/>
</dbReference>
<feature type="region of interest" description="Disordered" evidence="1">
    <location>
        <begin position="270"/>
        <end position="299"/>
    </location>
</feature>
<feature type="compositionally biased region" description="Low complexity" evidence="1">
    <location>
        <begin position="137"/>
        <end position="151"/>
    </location>
</feature>
<gene>
    <name evidence="3" type="ORF">AMAG_01126</name>
</gene>
<feature type="transmembrane region" description="Helical" evidence="2">
    <location>
        <begin position="423"/>
        <end position="443"/>
    </location>
</feature>
<accession>A0A0L0RXU4</accession>